<proteinExistence type="inferred from homology"/>
<dbReference type="InterPro" id="IPR036188">
    <property type="entry name" value="FAD/NAD-bd_sf"/>
</dbReference>
<dbReference type="SUPFAM" id="SSF54373">
    <property type="entry name" value="FAD-linked reductases, C-terminal domain"/>
    <property type="match status" value="1"/>
</dbReference>
<protein>
    <recommendedName>
        <fullName evidence="6 11">Coproporphyrinogen III oxidase</fullName>
        <ecNumber evidence="5 11">1.3.3.15</ecNumber>
    </recommendedName>
</protein>
<accession>A0AAW5E1P0</accession>
<dbReference type="RefSeq" id="WP_240256752.1">
    <property type="nucleotide sequence ID" value="NZ_JAKTTI010000028.1"/>
</dbReference>
<comment type="cofactor">
    <cofactor evidence="2 11">
        <name>FAD</name>
        <dbReference type="ChEBI" id="CHEBI:57692"/>
    </cofactor>
</comment>
<dbReference type="GO" id="GO:0006783">
    <property type="term" value="P:heme biosynthetic process"/>
    <property type="evidence" value="ECO:0007669"/>
    <property type="project" value="UniProtKB-UniRule"/>
</dbReference>
<keyword evidence="7 11" id="KW-0285">Flavoprotein</keyword>
<comment type="subcellular location">
    <subcellularLocation>
        <location evidence="11">Cytoplasm</location>
    </subcellularLocation>
</comment>
<evidence type="ECO:0000256" key="4">
    <source>
        <dbReference type="ARBA" id="ARBA00008310"/>
    </source>
</evidence>
<dbReference type="Gene3D" id="3.50.50.60">
    <property type="entry name" value="FAD/NAD(P)-binding domain"/>
    <property type="match status" value="1"/>
</dbReference>
<dbReference type="Pfam" id="PF01593">
    <property type="entry name" value="Amino_oxidase"/>
    <property type="match status" value="1"/>
</dbReference>
<comment type="catalytic activity">
    <reaction evidence="1">
        <text>coproporphyrinogen III + 3 O2 = coproporphyrin III + 3 H2O2</text>
        <dbReference type="Rhea" id="RHEA:43436"/>
        <dbReference type="ChEBI" id="CHEBI:15379"/>
        <dbReference type="ChEBI" id="CHEBI:16240"/>
        <dbReference type="ChEBI" id="CHEBI:57309"/>
        <dbReference type="ChEBI" id="CHEBI:131725"/>
        <dbReference type="EC" id="1.3.3.15"/>
    </reaction>
    <physiologicalReaction direction="left-to-right" evidence="1">
        <dbReference type="Rhea" id="RHEA:43437"/>
    </physiologicalReaction>
</comment>
<keyword evidence="14" id="KW-1185">Reference proteome</keyword>
<evidence type="ECO:0000259" key="12">
    <source>
        <dbReference type="Pfam" id="PF01593"/>
    </source>
</evidence>
<dbReference type="FunFam" id="1.10.3110.10:FF:000001">
    <property type="entry name" value="Protoporphyrinogen oxidase"/>
    <property type="match status" value="1"/>
</dbReference>
<evidence type="ECO:0000256" key="10">
    <source>
        <dbReference type="ARBA" id="ARBA00023133"/>
    </source>
</evidence>
<comment type="function">
    <text evidence="11">Involved in coproporphyrin-dependent heme b biosynthesis. Catalyzes the oxidation of coproporphyrinogen III to coproporphyrin III.</text>
</comment>
<reference evidence="13" key="1">
    <citation type="submission" date="2022-02" db="EMBL/GenBank/DDBJ databases">
        <title>Fredinandcohnia quinoae sp. nov. isolated from Chenopodium quinoa seeds.</title>
        <authorList>
            <person name="Saati-Santamaria Z."/>
            <person name="Flores-Felix J.D."/>
            <person name="Igual J.M."/>
            <person name="Velazquez E."/>
            <person name="Garcia-Fraile P."/>
            <person name="Martinez-Molina E."/>
        </authorList>
    </citation>
    <scope>NUCLEOTIDE SEQUENCE</scope>
    <source>
        <strain evidence="13">SECRCQ15</strain>
    </source>
</reference>
<dbReference type="Proteomes" id="UP001431131">
    <property type="component" value="Unassembled WGS sequence"/>
</dbReference>
<dbReference type="Gene3D" id="1.10.3110.10">
    <property type="entry name" value="protoporphyrinogen ix oxidase, domain 3"/>
    <property type="match status" value="1"/>
</dbReference>
<evidence type="ECO:0000256" key="9">
    <source>
        <dbReference type="ARBA" id="ARBA00023002"/>
    </source>
</evidence>
<dbReference type="PANTHER" id="PTHR42923">
    <property type="entry name" value="PROTOPORPHYRINOGEN OXIDASE"/>
    <property type="match status" value="1"/>
</dbReference>
<dbReference type="EMBL" id="JAKTTI010000028">
    <property type="protein sequence ID" value="MCH1626837.1"/>
    <property type="molecule type" value="Genomic_DNA"/>
</dbReference>
<evidence type="ECO:0000256" key="7">
    <source>
        <dbReference type="ARBA" id="ARBA00022630"/>
    </source>
</evidence>
<dbReference type="InterPro" id="IPR050464">
    <property type="entry name" value="Zeta_carotene_desat/Oxidored"/>
</dbReference>
<evidence type="ECO:0000256" key="11">
    <source>
        <dbReference type="RuleBase" id="RU364052"/>
    </source>
</evidence>
<comment type="pathway">
    <text evidence="3 11">Porphyrin-containing compound metabolism; protoheme biosynthesis.</text>
</comment>
<dbReference type="GO" id="GO:0005737">
    <property type="term" value="C:cytoplasm"/>
    <property type="evidence" value="ECO:0007669"/>
    <property type="project" value="UniProtKB-SubCell"/>
</dbReference>
<dbReference type="AlphaFoldDB" id="A0AAW5E1P0"/>
<dbReference type="GO" id="GO:0004729">
    <property type="term" value="F:oxygen-dependent protoporphyrinogen oxidase activity"/>
    <property type="evidence" value="ECO:0007669"/>
    <property type="project" value="UniProtKB-UniRule"/>
</dbReference>
<dbReference type="NCBIfam" id="NF008845">
    <property type="entry name" value="PRK11883.1-5"/>
    <property type="match status" value="1"/>
</dbReference>
<evidence type="ECO:0000256" key="5">
    <source>
        <dbReference type="ARBA" id="ARBA00012402"/>
    </source>
</evidence>
<sequence>MSEENQKVVVIGGGITGLTTAYYLQKEAKEKGLTIDCILLEASHRVGGKVQTVVQDGFVIERGPDSFLERKQSAARLAKSVGLGDKLVNNTAGKSYVLANGKLHPMPGGSIMGIPTQVGPFITTGLFTPFGKLRAAMDFLLPRTPAGKDQSLGQFFRRRLGDEVVENLIEPLLSGIYAGDIDQLSLMSTFPQFYQVEQKYRSLIMGMKKTTPAKPKEVTVKKNPKGQFQTITSGLQSLIDAIENKLEPGSVYKGIRVENIKKQGNQYELKLSNSEILIADSIVVTTPHHATQAMFGQYSFFEPFTEMPSTSVATVAMAFPESAIKKDIEGTGFVVSRNNDYIITACTWTHKKWPHTTPSGKVLLRCYVGKAGDEAIVDQSDDEIIKVVLDDLNKTMDITEQPEFTVISRWKDAMPQYTVGHKERIEFVKKNVQEQLPGVYLAGSSYEGLGLPDCIDQGEAAVEQVLQYLNEHKKQLQLV</sequence>
<dbReference type="PANTHER" id="PTHR42923:SF3">
    <property type="entry name" value="PROTOPORPHYRINOGEN OXIDASE"/>
    <property type="match status" value="1"/>
</dbReference>
<gene>
    <name evidence="13" type="primary">hemY</name>
    <name evidence="13" type="ORF">MJG50_15995</name>
</gene>
<evidence type="ECO:0000256" key="2">
    <source>
        <dbReference type="ARBA" id="ARBA00001974"/>
    </source>
</evidence>
<dbReference type="SUPFAM" id="SSF51905">
    <property type="entry name" value="FAD/NAD(P)-binding domain"/>
    <property type="match status" value="1"/>
</dbReference>
<dbReference type="InterPro" id="IPR004572">
    <property type="entry name" value="Protoporphyrinogen_oxidase"/>
</dbReference>
<comment type="similarity">
    <text evidence="4 11">Belongs to the protoporphyrinogen/coproporphyrinogen oxidase family. Coproporphyrinogen III oxidase subfamily.</text>
</comment>
<name>A0AAW5E1P0_9BACI</name>
<dbReference type="NCBIfam" id="TIGR00562">
    <property type="entry name" value="proto_IX_ox"/>
    <property type="match status" value="1"/>
</dbReference>
<evidence type="ECO:0000256" key="6">
    <source>
        <dbReference type="ARBA" id="ARBA00019046"/>
    </source>
</evidence>
<organism evidence="13 14">
    <name type="scientific">Fredinandcohnia quinoae</name>
    <dbReference type="NCBI Taxonomy" id="2918902"/>
    <lineage>
        <taxon>Bacteria</taxon>
        <taxon>Bacillati</taxon>
        <taxon>Bacillota</taxon>
        <taxon>Bacilli</taxon>
        <taxon>Bacillales</taxon>
        <taxon>Bacillaceae</taxon>
        <taxon>Fredinandcohnia</taxon>
    </lineage>
</organism>
<keyword evidence="11" id="KW-0963">Cytoplasm</keyword>
<evidence type="ECO:0000313" key="13">
    <source>
        <dbReference type="EMBL" id="MCH1626837.1"/>
    </source>
</evidence>
<evidence type="ECO:0000256" key="3">
    <source>
        <dbReference type="ARBA" id="ARBA00004744"/>
    </source>
</evidence>
<keyword evidence="8 11" id="KW-0274">FAD</keyword>
<feature type="domain" description="Amine oxidase" evidence="12">
    <location>
        <begin position="15"/>
        <end position="466"/>
    </location>
</feature>
<dbReference type="Gene3D" id="3.90.660.20">
    <property type="entry name" value="Protoporphyrinogen oxidase, mitochondrial, domain 2"/>
    <property type="match status" value="1"/>
</dbReference>
<comment type="caution">
    <text evidence="13">The sequence shown here is derived from an EMBL/GenBank/DDBJ whole genome shotgun (WGS) entry which is preliminary data.</text>
</comment>
<keyword evidence="10 11" id="KW-0350">Heme biosynthesis</keyword>
<evidence type="ECO:0000256" key="8">
    <source>
        <dbReference type="ARBA" id="ARBA00022827"/>
    </source>
</evidence>
<dbReference type="EC" id="1.3.3.15" evidence="5 11"/>
<keyword evidence="9 11" id="KW-0560">Oxidoreductase</keyword>
<evidence type="ECO:0000313" key="14">
    <source>
        <dbReference type="Proteomes" id="UP001431131"/>
    </source>
</evidence>
<evidence type="ECO:0000256" key="1">
    <source>
        <dbReference type="ARBA" id="ARBA00001755"/>
    </source>
</evidence>
<dbReference type="InterPro" id="IPR002937">
    <property type="entry name" value="Amino_oxidase"/>
</dbReference>